<dbReference type="RefSeq" id="XP_004031257.1">
    <property type="nucleotide sequence ID" value="XM_004031209.1"/>
</dbReference>
<dbReference type="STRING" id="857967.G0QXP0"/>
<proteinExistence type="predicted"/>
<evidence type="ECO:0000313" key="2">
    <source>
        <dbReference type="Proteomes" id="UP000008983"/>
    </source>
</evidence>
<organism evidence="1 2">
    <name type="scientific">Ichthyophthirius multifiliis</name>
    <name type="common">White spot disease agent</name>
    <name type="synonym">Ich</name>
    <dbReference type="NCBI Taxonomy" id="5932"/>
    <lineage>
        <taxon>Eukaryota</taxon>
        <taxon>Sar</taxon>
        <taxon>Alveolata</taxon>
        <taxon>Ciliophora</taxon>
        <taxon>Intramacronucleata</taxon>
        <taxon>Oligohymenophorea</taxon>
        <taxon>Hymenostomatida</taxon>
        <taxon>Ophryoglenina</taxon>
        <taxon>Ichthyophthirius</taxon>
    </lineage>
</organism>
<keyword evidence="2" id="KW-1185">Reference proteome</keyword>
<reference evidence="1 2" key="1">
    <citation type="submission" date="2011-07" db="EMBL/GenBank/DDBJ databases">
        <authorList>
            <person name="Coyne R."/>
            <person name="Brami D."/>
            <person name="Johnson J."/>
            <person name="Hostetler J."/>
            <person name="Hannick L."/>
            <person name="Clark T."/>
            <person name="Cassidy-Hanley D."/>
            <person name="Inman J."/>
        </authorList>
    </citation>
    <scope>NUCLEOTIDE SEQUENCE [LARGE SCALE GENOMIC DNA]</scope>
    <source>
        <strain evidence="1 2">G5</strain>
    </source>
</reference>
<evidence type="ECO:0000313" key="1">
    <source>
        <dbReference type="EMBL" id="EGR30021.1"/>
    </source>
</evidence>
<dbReference type="AlphaFoldDB" id="G0QXP0"/>
<dbReference type="EMBL" id="GL984082">
    <property type="protein sequence ID" value="EGR30021.1"/>
    <property type="molecule type" value="Genomic_DNA"/>
</dbReference>
<dbReference type="Proteomes" id="UP000008983">
    <property type="component" value="Unassembled WGS sequence"/>
</dbReference>
<gene>
    <name evidence="1" type="ORF">IMG5_144240</name>
</gene>
<dbReference type="GeneID" id="14906131"/>
<accession>G0QXP0</accession>
<name>G0QXP0_ICHMU</name>
<dbReference type="OrthoDB" id="286337at2759"/>
<dbReference type="eggNOG" id="ENOG502T2PE">
    <property type="taxonomic scope" value="Eukaryota"/>
</dbReference>
<dbReference type="InParanoid" id="G0QXP0"/>
<sequence>MGDKNRHFINVRFMEKRRRGDCAKMGYVEIKGNELEKYELNQQAEEKIKGLVPNLKVWQELQLKEERDFFAQKLEESEKQYNLQILENTELLQTAKIDQTEFKKRERAALAAKHFFQKKMQESEHDLFILNKNKYDMRRFIPY</sequence>
<protein>
    <submittedName>
        <fullName evidence="1">Uncharacterized protein</fullName>
    </submittedName>
</protein>